<name>A0A926EZ18_9FIRM</name>
<evidence type="ECO:0000256" key="5">
    <source>
        <dbReference type="RuleBase" id="RU003513"/>
    </source>
</evidence>
<dbReference type="FunFam" id="3.40.50.2000:FF:000043">
    <property type="entry name" value="UDP-N-acetylglucosamine 2-epimerase"/>
    <property type="match status" value="1"/>
</dbReference>
<protein>
    <recommendedName>
        <fullName evidence="3">UDP-N-acetylglucosamine 2-epimerase (non-hydrolyzing)</fullName>
        <ecNumber evidence="3">5.1.3.14</ecNumber>
    </recommendedName>
    <alternativeName>
        <fullName evidence="4">UDP-GlcNAc-2-epimerase</fullName>
    </alternativeName>
</protein>
<evidence type="ECO:0000313" key="7">
    <source>
        <dbReference type="EMBL" id="MBC8588894.1"/>
    </source>
</evidence>
<dbReference type="InterPro" id="IPR003331">
    <property type="entry name" value="UDP_GlcNAc_Epimerase_2_dom"/>
</dbReference>
<comment type="caution">
    <text evidence="7">The sequence shown here is derived from an EMBL/GenBank/DDBJ whole genome shotgun (WGS) entry which is preliminary data.</text>
</comment>
<dbReference type="Pfam" id="PF02350">
    <property type="entry name" value="Epimerase_2"/>
    <property type="match status" value="1"/>
</dbReference>
<dbReference type="GO" id="GO:0008761">
    <property type="term" value="F:UDP-N-acetylglucosamine 2-epimerase activity"/>
    <property type="evidence" value="ECO:0007669"/>
    <property type="project" value="UniProtKB-EC"/>
</dbReference>
<reference evidence="7" key="1">
    <citation type="submission" date="2020-08" db="EMBL/GenBank/DDBJ databases">
        <title>Genome public.</title>
        <authorList>
            <person name="Liu C."/>
            <person name="Sun Q."/>
        </authorList>
    </citation>
    <scope>NUCLEOTIDE SEQUENCE</scope>
    <source>
        <strain evidence="7">BX21</strain>
    </source>
</reference>
<accession>A0A926EZ18</accession>
<comment type="similarity">
    <text evidence="2 5">Belongs to the UDP-N-acetylglucosamine 2-epimerase family.</text>
</comment>
<dbReference type="NCBIfam" id="TIGR00236">
    <property type="entry name" value="wecB"/>
    <property type="match status" value="1"/>
</dbReference>
<keyword evidence="8" id="KW-1185">Reference proteome</keyword>
<sequence>MLKVMTVFGTRPEGIKMAPILKALEKRSNIESVICITAQHREMLDQVLRLFNIKPDYDLNIFKPGQTLTEITTRALEGLEEVINIEKPDILLVQGDTTTVFAGALAAFYHKVKIGHVEAGLRSGNLYSPYPEEANRKLTGVIADFHFAPTERNKQNLLNEDYPEEKIFITGNTVIDALKYTVKDRYIFDNNLLNELDYENKKIILLTSHRRENIGKPMENIFTSLRDIVNNHEEVELVFPIHLNPKVREIAHRILGDNSRIHLIDPLDYEPFTNLMAKSSIVVTDSGGLQEEAPSLGKPVLVVRRETERPEGIEAGTAKLVGTDYKDIYDNLETLLTNKEEYDKMAKAVNPYGDGNAAEKIVEILFKLGNR</sequence>
<dbReference type="PANTHER" id="PTHR43174:SF2">
    <property type="entry name" value="UDP-N-ACETYLGLUCOSAMINE 2-EPIMERASE"/>
    <property type="match status" value="1"/>
</dbReference>
<dbReference type="Gene3D" id="3.40.50.2000">
    <property type="entry name" value="Glycogen Phosphorylase B"/>
    <property type="match status" value="2"/>
</dbReference>
<organism evidence="7 8">
    <name type="scientific">Paratissierella segnis</name>
    <dbReference type="NCBI Taxonomy" id="2763679"/>
    <lineage>
        <taxon>Bacteria</taxon>
        <taxon>Bacillati</taxon>
        <taxon>Bacillota</taxon>
        <taxon>Tissierellia</taxon>
        <taxon>Tissierellales</taxon>
        <taxon>Tissierellaceae</taxon>
        <taxon>Paratissierella</taxon>
    </lineage>
</organism>
<dbReference type="SUPFAM" id="SSF53756">
    <property type="entry name" value="UDP-Glycosyltransferase/glycogen phosphorylase"/>
    <property type="match status" value="1"/>
</dbReference>
<gene>
    <name evidence="7" type="primary">wecB</name>
    <name evidence="7" type="ORF">H8707_11780</name>
</gene>
<dbReference type="PANTHER" id="PTHR43174">
    <property type="entry name" value="UDP-N-ACETYLGLUCOSAMINE 2-EPIMERASE"/>
    <property type="match status" value="1"/>
</dbReference>
<dbReference type="CDD" id="cd03786">
    <property type="entry name" value="GTB_UDP-GlcNAc_2-Epimerase"/>
    <property type="match status" value="1"/>
</dbReference>
<proteinExistence type="inferred from homology"/>
<evidence type="ECO:0000256" key="2">
    <source>
        <dbReference type="ARBA" id="ARBA00038209"/>
    </source>
</evidence>
<dbReference type="Proteomes" id="UP000601171">
    <property type="component" value="Unassembled WGS sequence"/>
</dbReference>
<evidence type="ECO:0000256" key="3">
    <source>
        <dbReference type="ARBA" id="ARBA00038858"/>
    </source>
</evidence>
<dbReference type="InterPro" id="IPR029767">
    <property type="entry name" value="WecB-like"/>
</dbReference>
<feature type="domain" description="UDP-N-acetylglucosamine 2-epimerase" evidence="6">
    <location>
        <begin position="22"/>
        <end position="365"/>
    </location>
</feature>
<dbReference type="EMBL" id="JACRTG010000029">
    <property type="protein sequence ID" value="MBC8588894.1"/>
    <property type="molecule type" value="Genomic_DNA"/>
</dbReference>
<dbReference type="AlphaFoldDB" id="A0A926EZ18"/>
<dbReference type="EC" id="5.1.3.14" evidence="3"/>
<keyword evidence="1 5" id="KW-0413">Isomerase</keyword>
<evidence type="ECO:0000259" key="6">
    <source>
        <dbReference type="Pfam" id="PF02350"/>
    </source>
</evidence>
<evidence type="ECO:0000313" key="8">
    <source>
        <dbReference type="Proteomes" id="UP000601171"/>
    </source>
</evidence>
<evidence type="ECO:0000256" key="1">
    <source>
        <dbReference type="ARBA" id="ARBA00023235"/>
    </source>
</evidence>
<evidence type="ECO:0000256" key="4">
    <source>
        <dbReference type="ARBA" id="ARBA00079400"/>
    </source>
</evidence>